<evidence type="ECO:0000313" key="1">
    <source>
        <dbReference type="EMBL" id="KAK3801855.1"/>
    </source>
</evidence>
<reference evidence="1" key="1">
    <citation type="journal article" date="2023" name="G3 (Bethesda)">
        <title>A reference genome for the long-term kleptoplast-retaining sea slug Elysia crispata morphotype clarki.</title>
        <authorList>
            <person name="Eastman K.E."/>
            <person name="Pendleton A.L."/>
            <person name="Shaikh M.A."/>
            <person name="Suttiyut T."/>
            <person name="Ogas R."/>
            <person name="Tomko P."/>
            <person name="Gavelis G."/>
            <person name="Widhalm J.R."/>
            <person name="Wisecaver J.H."/>
        </authorList>
    </citation>
    <scope>NUCLEOTIDE SEQUENCE</scope>
    <source>
        <strain evidence="1">ECLA1</strain>
    </source>
</reference>
<accession>A0AAE1ECP1</accession>
<dbReference type="Proteomes" id="UP001283361">
    <property type="component" value="Unassembled WGS sequence"/>
</dbReference>
<organism evidence="1 2">
    <name type="scientific">Elysia crispata</name>
    <name type="common">lettuce slug</name>
    <dbReference type="NCBI Taxonomy" id="231223"/>
    <lineage>
        <taxon>Eukaryota</taxon>
        <taxon>Metazoa</taxon>
        <taxon>Spiralia</taxon>
        <taxon>Lophotrochozoa</taxon>
        <taxon>Mollusca</taxon>
        <taxon>Gastropoda</taxon>
        <taxon>Heterobranchia</taxon>
        <taxon>Euthyneura</taxon>
        <taxon>Panpulmonata</taxon>
        <taxon>Sacoglossa</taxon>
        <taxon>Placobranchoidea</taxon>
        <taxon>Plakobranchidae</taxon>
        <taxon>Elysia</taxon>
    </lineage>
</organism>
<proteinExistence type="predicted"/>
<name>A0AAE1ECP1_9GAST</name>
<dbReference type="EMBL" id="JAWDGP010000283">
    <property type="protein sequence ID" value="KAK3801855.1"/>
    <property type="molecule type" value="Genomic_DNA"/>
</dbReference>
<dbReference type="AlphaFoldDB" id="A0AAE1ECP1"/>
<protein>
    <submittedName>
        <fullName evidence="1">Uncharacterized protein</fullName>
    </submittedName>
</protein>
<keyword evidence="2" id="KW-1185">Reference proteome</keyword>
<gene>
    <name evidence="1" type="ORF">RRG08_048442</name>
</gene>
<sequence length="69" mass="7846">MLVGTRSSTLLCSRLSVSVGKRLSRFPVNKLNTLSVDQKKQERSLDRCFKSWPWTHDIVMVLAHPCNSS</sequence>
<comment type="caution">
    <text evidence="1">The sequence shown here is derived from an EMBL/GenBank/DDBJ whole genome shotgun (WGS) entry which is preliminary data.</text>
</comment>
<evidence type="ECO:0000313" key="2">
    <source>
        <dbReference type="Proteomes" id="UP001283361"/>
    </source>
</evidence>